<reference evidence="3 4" key="1">
    <citation type="submission" date="2019-08" db="EMBL/GenBank/DDBJ databases">
        <title>Seonamhaeicola sediminis sp. nov., isolated from marine sediment.</title>
        <authorList>
            <person name="Cao W.R."/>
        </authorList>
    </citation>
    <scope>NUCLEOTIDE SEQUENCE [LARGE SCALE GENOMIC DNA]</scope>
    <source>
        <strain evidence="3 4">B011</strain>
    </source>
</reference>
<dbReference type="InterPro" id="IPR050266">
    <property type="entry name" value="AB_hydrolase_sf"/>
</dbReference>
<keyword evidence="1" id="KW-0732">Signal</keyword>
<dbReference type="InterPro" id="IPR000073">
    <property type="entry name" value="AB_hydrolase_1"/>
</dbReference>
<feature type="signal peptide" evidence="1">
    <location>
        <begin position="1"/>
        <end position="21"/>
    </location>
</feature>
<dbReference type="GO" id="GO:0016020">
    <property type="term" value="C:membrane"/>
    <property type="evidence" value="ECO:0007669"/>
    <property type="project" value="TreeGrafter"/>
</dbReference>
<accession>A0A5D0HS40</accession>
<sequence>MKTIRRTLVVAIILLNTTLYAQTTKAFEVKVVGKGEPVLLFPGFTCTGDVWNALVEELSKTKECHIFTLAGFGGVPAIEKPWLPKVKEGISNYISENKLESSTLIGHSLGGSIALWLATENNTFKKIIVVDALPSVGALMMPNFNKDHIVYDNPYNKQLLEMNETQFDAMANQFATAMSLNKQKQPQIKQWILDADRETYVYGYTDLLKLDLREAISKIEVPVLVLAATHPYGENTVKNTYGAQYKNLKNYKITFAKDAAHFIMFDQPEWFLNTIKTEML</sequence>
<proteinExistence type="predicted"/>
<dbReference type="Pfam" id="PF12697">
    <property type="entry name" value="Abhydrolase_6"/>
    <property type="match status" value="1"/>
</dbReference>
<dbReference type="Gene3D" id="3.40.50.1820">
    <property type="entry name" value="alpha/beta hydrolase"/>
    <property type="match status" value="1"/>
</dbReference>
<dbReference type="PANTHER" id="PTHR43798:SF33">
    <property type="entry name" value="HYDROLASE, PUTATIVE (AFU_ORTHOLOGUE AFUA_2G14860)-RELATED"/>
    <property type="match status" value="1"/>
</dbReference>
<feature type="chain" id="PRO_5022844886" evidence="1">
    <location>
        <begin position="22"/>
        <end position="280"/>
    </location>
</feature>
<keyword evidence="4" id="KW-1185">Reference proteome</keyword>
<gene>
    <name evidence="3" type="ORF">FUA24_12185</name>
</gene>
<evidence type="ECO:0000259" key="2">
    <source>
        <dbReference type="Pfam" id="PF12697"/>
    </source>
</evidence>
<evidence type="ECO:0000256" key="1">
    <source>
        <dbReference type="SAM" id="SignalP"/>
    </source>
</evidence>
<name>A0A5D0HS40_9FLAO</name>
<feature type="domain" description="AB hydrolase-1" evidence="2">
    <location>
        <begin position="38"/>
        <end position="272"/>
    </location>
</feature>
<dbReference type="RefSeq" id="WP_148542676.1">
    <property type="nucleotide sequence ID" value="NZ_VSDQ01000679.1"/>
</dbReference>
<dbReference type="InterPro" id="IPR029058">
    <property type="entry name" value="AB_hydrolase_fold"/>
</dbReference>
<protein>
    <submittedName>
        <fullName evidence="3">Alpha/beta hydrolase</fullName>
    </submittedName>
</protein>
<evidence type="ECO:0000313" key="3">
    <source>
        <dbReference type="EMBL" id="TYA74098.1"/>
    </source>
</evidence>
<dbReference type="AlphaFoldDB" id="A0A5D0HS40"/>
<dbReference type="EMBL" id="VSDQ01000679">
    <property type="protein sequence ID" value="TYA74098.1"/>
    <property type="molecule type" value="Genomic_DNA"/>
</dbReference>
<comment type="caution">
    <text evidence="3">The sequence shown here is derived from an EMBL/GenBank/DDBJ whole genome shotgun (WGS) entry which is preliminary data.</text>
</comment>
<dbReference type="SUPFAM" id="SSF53474">
    <property type="entry name" value="alpha/beta-Hydrolases"/>
    <property type="match status" value="1"/>
</dbReference>
<dbReference type="GO" id="GO:0016787">
    <property type="term" value="F:hydrolase activity"/>
    <property type="evidence" value="ECO:0007669"/>
    <property type="project" value="UniProtKB-KW"/>
</dbReference>
<dbReference type="OrthoDB" id="7172093at2"/>
<dbReference type="PANTHER" id="PTHR43798">
    <property type="entry name" value="MONOACYLGLYCEROL LIPASE"/>
    <property type="match status" value="1"/>
</dbReference>
<organism evidence="3 4">
    <name type="scientific">Seonamhaeicola marinus</name>
    <dbReference type="NCBI Taxonomy" id="1912246"/>
    <lineage>
        <taxon>Bacteria</taxon>
        <taxon>Pseudomonadati</taxon>
        <taxon>Bacteroidota</taxon>
        <taxon>Flavobacteriia</taxon>
        <taxon>Flavobacteriales</taxon>
        <taxon>Flavobacteriaceae</taxon>
    </lineage>
</organism>
<keyword evidence="3" id="KW-0378">Hydrolase</keyword>
<dbReference type="Proteomes" id="UP000323930">
    <property type="component" value="Unassembled WGS sequence"/>
</dbReference>
<evidence type="ECO:0000313" key="4">
    <source>
        <dbReference type="Proteomes" id="UP000323930"/>
    </source>
</evidence>